<evidence type="ECO:0000313" key="18">
    <source>
        <dbReference type="EMBL" id="SDA44320.1"/>
    </source>
</evidence>
<comment type="function">
    <text evidence="16">Peptidoglycan polymerase that is essential for cell division.</text>
</comment>
<feature type="transmembrane region" description="Helical" evidence="17">
    <location>
        <begin position="21"/>
        <end position="42"/>
    </location>
</feature>
<organism evidence="18 19">
    <name type="scientific">Allisonella histaminiformans</name>
    <dbReference type="NCBI Taxonomy" id="209880"/>
    <lineage>
        <taxon>Bacteria</taxon>
        <taxon>Bacillati</taxon>
        <taxon>Bacillota</taxon>
        <taxon>Negativicutes</taxon>
        <taxon>Veillonellales</taxon>
        <taxon>Veillonellaceae</taxon>
        <taxon>Allisonella</taxon>
    </lineage>
</organism>
<evidence type="ECO:0000256" key="9">
    <source>
        <dbReference type="ARBA" id="ARBA00032370"/>
    </source>
</evidence>
<keyword evidence="5" id="KW-0133">Cell shape</keyword>
<dbReference type="EC" id="2.4.99.28" evidence="14"/>
<evidence type="ECO:0000256" key="12">
    <source>
        <dbReference type="ARBA" id="ARBA00041185"/>
    </source>
</evidence>
<evidence type="ECO:0000256" key="3">
    <source>
        <dbReference type="ARBA" id="ARBA00022679"/>
    </source>
</evidence>
<feature type="transmembrane region" description="Helical" evidence="17">
    <location>
        <begin position="198"/>
        <end position="214"/>
    </location>
</feature>
<gene>
    <name evidence="18" type="ORF">SAMN02910343_00603</name>
</gene>
<feature type="transmembrane region" description="Helical" evidence="17">
    <location>
        <begin position="296"/>
        <end position="325"/>
    </location>
</feature>
<dbReference type="STRING" id="209880.SAMN02910343_00603"/>
<keyword evidence="2" id="KW-0328">Glycosyltransferase</keyword>
<dbReference type="Pfam" id="PF01098">
    <property type="entry name" value="FTSW_RODA_SPOVE"/>
    <property type="match status" value="1"/>
</dbReference>
<comment type="catalytic activity">
    <reaction evidence="15">
        <text>[GlcNAc-(1-&gt;4)-Mur2Ac(oyl-L-Ala-gamma-D-Glu-L-Lys-D-Ala-D-Ala)](n)-di-trans,octa-cis-undecaprenyl diphosphate + beta-D-GlcNAc-(1-&gt;4)-Mur2Ac(oyl-L-Ala-gamma-D-Glu-L-Lys-D-Ala-D-Ala)-di-trans,octa-cis-undecaprenyl diphosphate = [GlcNAc-(1-&gt;4)-Mur2Ac(oyl-L-Ala-gamma-D-Glu-L-Lys-D-Ala-D-Ala)](n+1)-di-trans,octa-cis-undecaprenyl diphosphate + di-trans,octa-cis-undecaprenyl diphosphate + H(+)</text>
        <dbReference type="Rhea" id="RHEA:23708"/>
        <dbReference type="Rhea" id="RHEA-COMP:9602"/>
        <dbReference type="Rhea" id="RHEA-COMP:9603"/>
        <dbReference type="ChEBI" id="CHEBI:15378"/>
        <dbReference type="ChEBI" id="CHEBI:58405"/>
        <dbReference type="ChEBI" id="CHEBI:60033"/>
        <dbReference type="ChEBI" id="CHEBI:78435"/>
        <dbReference type="EC" id="2.4.99.28"/>
    </reaction>
</comment>
<evidence type="ECO:0000256" key="13">
    <source>
        <dbReference type="ARBA" id="ARBA00041418"/>
    </source>
</evidence>
<evidence type="ECO:0000256" key="15">
    <source>
        <dbReference type="ARBA" id="ARBA00049902"/>
    </source>
</evidence>
<keyword evidence="7 17" id="KW-1133">Transmembrane helix</keyword>
<proteinExistence type="inferred from homology"/>
<keyword evidence="8 17" id="KW-0472">Membrane</keyword>
<protein>
    <recommendedName>
        <fullName evidence="12">Probable peptidoglycan glycosyltransferase FtsW</fullName>
        <ecNumber evidence="14">2.4.99.28</ecNumber>
    </recommendedName>
    <alternativeName>
        <fullName evidence="13">Cell division protein FtsW</fullName>
    </alternativeName>
    <alternativeName>
        <fullName evidence="10">Cell wall polymerase</fullName>
    </alternativeName>
    <alternativeName>
        <fullName evidence="9">Peptidoglycan polymerase</fullName>
    </alternativeName>
</protein>
<dbReference type="GO" id="GO:0008360">
    <property type="term" value="P:regulation of cell shape"/>
    <property type="evidence" value="ECO:0007669"/>
    <property type="project" value="UniProtKB-KW"/>
</dbReference>
<dbReference type="AlphaFoldDB" id="A0A1G5VES5"/>
<dbReference type="GO" id="GO:0005886">
    <property type="term" value="C:plasma membrane"/>
    <property type="evidence" value="ECO:0007669"/>
    <property type="project" value="TreeGrafter"/>
</dbReference>
<dbReference type="GO" id="GO:0032153">
    <property type="term" value="C:cell division site"/>
    <property type="evidence" value="ECO:0007669"/>
    <property type="project" value="TreeGrafter"/>
</dbReference>
<name>A0A1G5VES5_9FIRM</name>
<dbReference type="OrthoDB" id="9812661at2"/>
<dbReference type="Proteomes" id="UP000199689">
    <property type="component" value="Unassembled WGS sequence"/>
</dbReference>
<dbReference type="PANTHER" id="PTHR30474:SF2">
    <property type="entry name" value="PEPTIDOGLYCAN GLYCOSYLTRANSFERASE FTSW-RELATED"/>
    <property type="match status" value="1"/>
</dbReference>
<dbReference type="PANTHER" id="PTHR30474">
    <property type="entry name" value="CELL CYCLE PROTEIN"/>
    <property type="match status" value="1"/>
</dbReference>
<evidence type="ECO:0000256" key="8">
    <source>
        <dbReference type="ARBA" id="ARBA00023136"/>
    </source>
</evidence>
<keyword evidence="6" id="KW-0573">Peptidoglycan synthesis</keyword>
<reference evidence="18 19" key="1">
    <citation type="submission" date="2016-10" db="EMBL/GenBank/DDBJ databases">
        <authorList>
            <person name="de Groot N.N."/>
        </authorList>
    </citation>
    <scope>NUCLEOTIDE SEQUENCE [LARGE SCALE GENOMIC DNA]</scope>
    <source>
        <strain evidence="18 19">DSM 15230</strain>
    </source>
</reference>
<dbReference type="RefSeq" id="WP_091363702.1">
    <property type="nucleotide sequence ID" value="NZ_FMXA01000006.1"/>
</dbReference>
<feature type="transmembrane region" description="Helical" evidence="17">
    <location>
        <begin position="85"/>
        <end position="103"/>
    </location>
</feature>
<evidence type="ECO:0000256" key="6">
    <source>
        <dbReference type="ARBA" id="ARBA00022984"/>
    </source>
</evidence>
<keyword evidence="3" id="KW-0808">Transferase</keyword>
<evidence type="ECO:0000256" key="11">
    <source>
        <dbReference type="ARBA" id="ARBA00038053"/>
    </source>
</evidence>
<feature type="transmembrane region" description="Helical" evidence="17">
    <location>
        <begin position="371"/>
        <end position="393"/>
    </location>
</feature>
<evidence type="ECO:0000256" key="16">
    <source>
        <dbReference type="ARBA" id="ARBA00049966"/>
    </source>
</evidence>
<comment type="similarity">
    <text evidence="11">Belongs to the SEDS family. FtsW subfamily.</text>
</comment>
<evidence type="ECO:0000256" key="7">
    <source>
        <dbReference type="ARBA" id="ARBA00022989"/>
    </source>
</evidence>
<feature type="transmembrane region" description="Helical" evidence="17">
    <location>
        <begin position="258"/>
        <end position="276"/>
    </location>
</feature>
<feature type="transmembrane region" description="Helical" evidence="17">
    <location>
        <begin position="220"/>
        <end position="237"/>
    </location>
</feature>
<dbReference type="InterPro" id="IPR001182">
    <property type="entry name" value="FtsW/RodA"/>
</dbReference>
<dbReference type="GO" id="GO:0008955">
    <property type="term" value="F:peptidoglycan glycosyltransferase activity"/>
    <property type="evidence" value="ECO:0007669"/>
    <property type="project" value="UniProtKB-EC"/>
</dbReference>
<dbReference type="EMBL" id="FMXA01000006">
    <property type="protein sequence ID" value="SDA44320.1"/>
    <property type="molecule type" value="Genomic_DNA"/>
</dbReference>
<keyword evidence="19" id="KW-1185">Reference proteome</keyword>
<accession>A0A1G5VES5</accession>
<evidence type="ECO:0000256" key="10">
    <source>
        <dbReference type="ARBA" id="ARBA00033270"/>
    </source>
</evidence>
<feature type="transmembrane region" description="Helical" evidence="17">
    <location>
        <begin position="54"/>
        <end position="73"/>
    </location>
</feature>
<dbReference type="GeneID" id="87755640"/>
<evidence type="ECO:0000256" key="5">
    <source>
        <dbReference type="ARBA" id="ARBA00022960"/>
    </source>
</evidence>
<evidence type="ECO:0000256" key="14">
    <source>
        <dbReference type="ARBA" id="ARBA00044770"/>
    </source>
</evidence>
<feature type="transmembrane region" description="Helical" evidence="17">
    <location>
        <begin position="337"/>
        <end position="359"/>
    </location>
</feature>
<evidence type="ECO:0000313" key="19">
    <source>
        <dbReference type="Proteomes" id="UP000199689"/>
    </source>
</evidence>
<evidence type="ECO:0000256" key="2">
    <source>
        <dbReference type="ARBA" id="ARBA00022676"/>
    </source>
</evidence>
<evidence type="ECO:0000256" key="17">
    <source>
        <dbReference type="SAM" id="Phobius"/>
    </source>
</evidence>
<evidence type="ECO:0000256" key="4">
    <source>
        <dbReference type="ARBA" id="ARBA00022692"/>
    </source>
</evidence>
<evidence type="ECO:0000256" key="1">
    <source>
        <dbReference type="ARBA" id="ARBA00004141"/>
    </source>
</evidence>
<comment type="subcellular location">
    <subcellularLocation>
        <location evidence="1">Membrane</location>
        <topology evidence="1">Multi-pass membrane protein</topology>
    </subcellularLocation>
</comment>
<dbReference type="GO" id="GO:0015648">
    <property type="term" value="F:lipid-linked peptidoglycan transporter activity"/>
    <property type="evidence" value="ECO:0007669"/>
    <property type="project" value="TreeGrafter"/>
</dbReference>
<keyword evidence="18" id="KW-0132">Cell division</keyword>
<dbReference type="GO" id="GO:0051301">
    <property type="term" value="P:cell division"/>
    <property type="evidence" value="ECO:0007669"/>
    <property type="project" value="UniProtKB-KW"/>
</dbReference>
<feature type="transmembrane region" description="Helical" evidence="17">
    <location>
        <begin position="173"/>
        <end position="191"/>
    </location>
</feature>
<keyword evidence="4 17" id="KW-0812">Transmembrane</keyword>
<sequence length="417" mass="45690">MPSHSQTPREDRIEQQRTGLRILYLIVFGLITVGVFNVYSSTVYRNIEGGLNPYSYVFKQLVFLIPGMLLFYVVKKIKPETLARYSGAISLFACALLVLVFAAGKTVNGATRWIGIGPVSIQPSEVAKIPAIMWAAWYLSRLIDGGKRITVFGEIKNILRRGNGFTLRSLKRIAAYFKPMWMPFCMAFLVILQPDMGTAGMILIFPALMYVIAGMPVVEIILGLIGAVSLFLVLALSSTYRRARLVVLWDPFSRASDLGYQTVQSLIAVGTGGIFGQGPGQGFSKFFYLPESHTDFAFAVWCQECGLFGALLIVAAFMLFIYTGLRLAARVNTTYRMLLVSGLTLLIGTQACINIAMVIGCFPVTGIPLPFISYGGTSLVINLTAVGMIAGAVEHSMKEEEMQQRRALAEYGPSSGM</sequence>
<keyword evidence="18" id="KW-0131">Cell cycle</keyword>
<dbReference type="GO" id="GO:0009252">
    <property type="term" value="P:peptidoglycan biosynthetic process"/>
    <property type="evidence" value="ECO:0007669"/>
    <property type="project" value="UniProtKB-KW"/>
</dbReference>